<dbReference type="PANTHER" id="PTHR33712">
    <property type="entry name" value="LIGHT-INDEPENDENT PROTOCHLOROPHYLLIDE REDUCTASE SUBUNIT B"/>
    <property type="match status" value="1"/>
</dbReference>
<dbReference type="Pfam" id="PF00148">
    <property type="entry name" value="Oxidored_nitro"/>
    <property type="match status" value="1"/>
</dbReference>
<gene>
    <name evidence="2" type="ORF">E7272_00865</name>
</gene>
<dbReference type="EMBL" id="SVER01000002">
    <property type="protein sequence ID" value="MBE5918369.1"/>
    <property type="molecule type" value="Genomic_DNA"/>
</dbReference>
<proteinExistence type="predicted"/>
<protein>
    <submittedName>
        <fullName evidence="2">Nitrogenase molybdenum-iron protein</fullName>
    </submittedName>
</protein>
<accession>A0A927U536</accession>
<dbReference type="AlphaFoldDB" id="A0A927U536"/>
<dbReference type="InterPro" id="IPR000510">
    <property type="entry name" value="Nase/OxRdtase_comp1"/>
</dbReference>
<dbReference type="SUPFAM" id="SSF53807">
    <property type="entry name" value="Helical backbone' metal receptor"/>
    <property type="match status" value="1"/>
</dbReference>
<comment type="caution">
    <text evidence="2">The sequence shown here is derived from an EMBL/GenBank/DDBJ whole genome shotgun (WGS) entry which is preliminary data.</text>
</comment>
<sequence>MSSVIKNPRNGCALHGALQTVQEIKGVVPVVHANAGCGVINYLANSNASGGNSKFSGYSIPGTAAQERHVIFGGASRLREQIKNTIKVVSGDLYVILNSCESAMVGDDVDAMTREIVEQGEPVVDTLVAGFNGGTHFGYEHVLADIFKSIDQVKHAEDAKNPKLVNVFGIIPGKDPYWQGNLDEIQRIFEGFGLEANLIFGANGDAADLSNAKNAAISIVFSRWGELPAKVLNEKYDIPVLLRPSLPVGVEDIKDLAKALIGKLDLEEDKIQSFIEKEESYERNLLYRVRDEIIENGLSKKAIIVGDEEQAVRIGRFLKNQVGVEIVGTILTDALKKDEEHETDNEEILKSFSNNVYKSVDQKEINDIIRGSRPEVIFGSSLEKEIANKLDIPLVETSYPVFNKLIIGKSNAGVRGLVSIIEDYFTVVREFEYERKLEIQKSLKNLNKEIWYEKGDGYGRVKSNKGLYIRKQELGISNG</sequence>
<feature type="domain" description="Nitrogenase/oxidoreductase component 1" evidence="1">
    <location>
        <begin position="12"/>
        <end position="425"/>
    </location>
</feature>
<evidence type="ECO:0000259" key="1">
    <source>
        <dbReference type="Pfam" id="PF00148"/>
    </source>
</evidence>
<dbReference type="InterPro" id="IPR050152">
    <property type="entry name" value="ChlB/BchB/BchZ"/>
</dbReference>
<dbReference type="GO" id="GO:0016491">
    <property type="term" value="F:oxidoreductase activity"/>
    <property type="evidence" value="ECO:0007669"/>
    <property type="project" value="InterPro"/>
</dbReference>
<reference evidence="2" key="1">
    <citation type="submission" date="2019-04" db="EMBL/GenBank/DDBJ databases">
        <title>Evolution of Biomass-Degrading Anaerobic Consortia Revealed by Metagenomics.</title>
        <authorList>
            <person name="Peng X."/>
        </authorList>
    </citation>
    <scope>NUCLEOTIDE SEQUENCE</scope>
    <source>
        <strain evidence="2">SIG311</strain>
    </source>
</reference>
<organism evidence="2 3">
    <name type="scientific">Pseudobutyrivibrio ruminis</name>
    <dbReference type="NCBI Taxonomy" id="46206"/>
    <lineage>
        <taxon>Bacteria</taxon>
        <taxon>Bacillati</taxon>
        <taxon>Bacillota</taxon>
        <taxon>Clostridia</taxon>
        <taxon>Lachnospirales</taxon>
        <taxon>Lachnospiraceae</taxon>
        <taxon>Pseudobutyrivibrio</taxon>
    </lineage>
</organism>
<evidence type="ECO:0000313" key="2">
    <source>
        <dbReference type="EMBL" id="MBE5918369.1"/>
    </source>
</evidence>
<dbReference type="Proteomes" id="UP000766246">
    <property type="component" value="Unassembled WGS sequence"/>
</dbReference>
<evidence type="ECO:0000313" key="3">
    <source>
        <dbReference type="Proteomes" id="UP000766246"/>
    </source>
</evidence>
<name>A0A927U536_9FIRM</name>
<dbReference type="PANTHER" id="PTHR33712:SF7">
    <property type="entry name" value="LIGHT-INDEPENDENT PROTOCHLOROPHYLLIDE REDUCTASE SUBUNIT B"/>
    <property type="match status" value="1"/>
</dbReference>
<dbReference type="Gene3D" id="3.40.50.1980">
    <property type="entry name" value="Nitrogenase molybdenum iron protein domain"/>
    <property type="match status" value="3"/>
</dbReference>